<sequence>MVSESRFSRSSNSVFVRDAAEGPQGGSGGGRRGVQGAARPHCHPGDPFVTVKHDPAVLEAFVTIDKNEMKEDAGSSSFTDIKNETVSTNKPDEPLKTGFDDIVAAVETSLRSLTPEKLKLLMDYASILRLQRELNQRQMECAFCKKNGKLPSWYTGHVLRDQSGRVRCPVLRGIRCPRCSATGDRAHTIKYCPESLF</sequence>
<organism evidence="1 2">
    <name type="scientific">Dendrolimus kikuchii</name>
    <dbReference type="NCBI Taxonomy" id="765133"/>
    <lineage>
        <taxon>Eukaryota</taxon>
        <taxon>Metazoa</taxon>
        <taxon>Ecdysozoa</taxon>
        <taxon>Arthropoda</taxon>
        <taxon>Hexapoda</taxon>
        <taxon>Insecta</taxon>
        <taxon>Pterygota</taxon>
        <taxon>Neoptera</taxon>
        <taxon>Endopterygota</taxon>
        <taxon>Lepidoptera</taxon>
        <taxon>Glossata</taxon>
        <taxon>Ditrysia</taxon>
        <taxon>Bombycoidea</taxon>
        <taxon>Lasiocampidae</taxon>
        <taxon>Dendrolimus</taxon>
    </lineage>
</organism>
<gene>
    <name evidence="1" type="ORF">K1T71_007886</name>
</gene>
<evidence type="ECO:0000313" key="2">
    <source>
        <dbReference type="Proteomes" id="UP000824533"/>
    </source>
</evidence>
<comment type="caution">
    <text evidence="1">The sequence shown here is derived from an EMBL/GenBank/DDBJ whole genome shotgun (WGS) entry which is preliminary data.</text>
</comment>
<proteinExistence type="predicted"/>
<dbReference type="Proteomes" id="UP000824533">
    <property type="component" value="Linkage Group LG13"/>
</dbReference>
<evidence type="ECO:0000313" key="1">
    <source>
        <dbReference type="EMBL" id="KAJ0176707.1"/>
    </source>
</evidence>
<keyword evidence="2" id="KW-1185">Reference proteome</keyword>
<reference evidence="1 2" key="1">
    <citation type="journal article" date="2021" name="Front. Genet.">
        <title>Chromosome-Level Genome Assembly Reveals Significant Gene Expansion in the Toll and IMD Signaling Pathways of Dendrolimus kikuchii.</title>
        <authorList>
            <person name="Zhou J."/>
            <person name="Wu P."/>
            <person name="Xiong Z."/>
            <person name="Liu N."/>
            <person name="Zhao N."/>
            <person name="Ji M."/>
            <person name="Qiu Y."/>
            <person name="Yang B."/>
        </authorList>
    </citation>
    <scope>NUCLEOTIDE SEQUENCE [LARGE SCALE GENOMIC DNA]</scope>
    <source>
        <strain evidence="1">Ann1</strain>
    </source>
</reference>
<protein>
    <submittedName>
        <fullName evidence="1">Uncharacterized protein</fullName>
    </submittedName>
</protein>
<dbReference type="EMBL" id="CM034399">
    <property type="protein sequence ID" value="KAJ0176707.1"/>
    <property type="molecule type" value="Genomic_DNA"/>
</dbReference>
<name>A0ACC1CZZ9_9NEOP</name>
<accession>A0ACC1CZZ9</accession>